<evidence type="ECO:0000313" key="9">
    <source>
        <dbReference type="Proteomes" id="UP000440498"/>
    </source>
</evidence>
<comment type="similarity">
    <text evidence="1 5">Belongs to the peptidase S41A family.</text>
</comment>
<dbReference type="InterPro" id="IPR055210">
    <property type="entry name" value="CtpA/B_N"/>
</dbReference>
<evidence type="ECO:0000313" key="8">
    <source>
        <dbReference type="EMBL" id="MQA38656.1"/>
    </source>
</evidence>
<dbReference type="GO" id="GO:0007165">
    <property type="term" value="P:signal transduction"/>
    <property type="evidence" value="ECO:0007669"/>
    <property type="project" value="TreeGrafter"/>
</dbReference>
<proteinExistence type="inferred from homology"/>
<dbReference type="Pfam" id="PF13180">
    <property type="entry name" value="PDZ_2"/>
    <property type="match status" value="1"/>
</dbReference>
<protein>
    <submittedName>
        <fullName evidence="8">PDZ domain-containing protein</fullName>
    </submittedName>
</protein>
<feature type="compositionally biased region" description="Basic and acidic residues" evidence="6">
    <location>
        <begin position="480"/>
        <end position="514"/>
    </location>
</feature>
<evidence type="ECO:0000256" key="1">
    <source>
        <dbReference type="ARBA" id="ARBA00009179"/>
    </source>
</evidence>
<dbReference type="CDD" id="cd06782">
    <property type="entry name" value="cpPDZ_CPP-like"/>
    <property type="match status" value="1"/>
</dbReference>
<dbReference type="CDD" id="cd07560">
    <property type="entry name" value="Peptidase_S41_CPP"/>
    <property type="match status" value="1"/>
</dbReference>
<dbReference type="InterPro" id="IPR005151">
    <property type="entry name" value="Tail-specific_protease"/>
</dbReference>
<dbReference type="SUPFAM" id="SSF52096">
    <property type="entry name" value="ClpP/crotonase"/>
    <property type="match status" value="1"/>
</dbReference>
<dbReference type="InterPro" id="IPR001478">
    <property type="entry name" value="PDZ"/>
</dbReference>
<evidence type="ECO:0000256" key="4">
    <source>
        <dbReference type="ARBA" id="ARBA00022825"/>
    </source>
</evidence>
<evidence type="ECO:0000259" key="7">
    <source>
        <dbReference type="PROSITE" id="PS50106"/>
    </source>
</evidence>
<dbReference type="GO" id="GO:0030288">
    <property type="term" value="C:outer membrane-bounded periplasmic space"/>
    <property type="evidence" value="ECO:0007669"/>
    <property type="project" value="TreeGrafter"/>
</dbReference>
<dbReference type="PANTHER" id="PTHR32060">
    <property type="entry name" value="TAIL-SPECIFIC PROTEASE"/>
    <property type="match status" value="1"/>
</dbReference>
<evidence type="ECO:0000256" key="5">
    <source>
        <dbReference type="RuleBase" id="RU004404"/>
    </source>
</evidence>
<dbReference type="Gene3D" id="3.30.750.44">
    <property type="match status" value="1"/>
</dbReference>
<dbReference type="PROSITE" id="PS50106">
    <property type="entry name" value="PDZ"/>
    <property type="match status" value="1"/>
</dbReference>
<dbReference type="PANTHER" id="PTHR32060:SF30">
    <property type="entry name" value="CARBOXY-TERMINAL PROCESSING PROTEASE CTPA"/>
    <property type="match status" value="1"/>
</dbReference>
<dbReference type="FunFam" id="2.30.42.10:FF:000063">
    <property type="entry name" value="Peptidase, S41 family"/>
    <property type="match status" value="1"/>
</dbReference>
<comment type="caution">
    <text evidence="8">The sequence shown here is derived from an EMBL/GenBank/DDBJ whole genome shotgun (WGS) entry which is preliminary data.</text>
</comment>
<reference evidence="8 9" key="1">
    <citation type="submission" date="2019-10" db="EMBL/GenBank/DDBJ databases">
        <title>Two novel species isolated from a subtropical stream in China.</title>
        <authorList>
            <person name="Lu H."/>
        </authorList>
    </citation>
    <scope>NUCLEOTIDE SEQUENCE [LARGE SCALE GENOMIC DNA]</scope>
    <source>
        <strain evidence="8 9">FT29W</strain>
    </source>
</reference>
<evidence type="ECO:0000256" key="3">
    <source>
        <dbReference type="ARBA" id="ARBA00022801"/>
    </source>
</evidence>
<evidence type="ECO:0000256" key="6">
    <source>
        <dbReference type="SAM" id="MobiDB-lite"/>
    </source>
</evidence>
<evidence type="ECO:0000256" key="2">
    <source>
        <dbReference type="ARBA" id="ARBA00022670"/>
    </source>
</evidence>
<dbReference type="SMART" id="SM00245">
    <property type="entry name" value="TSPc"/>
    <property type="match status" value="1"/>
</dbReference>
<dbReference type="FunFam" id="3.30.750.44:FF:000001">
    <property type="entry name" value="S41 family peptidase"/>
    <property type="match status" value="1"/>
</dbReference>
<feature type="region of interest" description="Disordered" evidence="6">
    <location>
        <begin position="402"/>
        <end position="426"/>
    </location>
</feature>
<keyword evidence="4 5" id="KW-0720">Serine protease</keyword>
<accession>A0A6A7N0Z2</accession>
<dbReference type="Proteomes" id="UP000440498">
    <property type="component" value="Unassembled WGS sequence"/>
</dbReference>
<dbReference type="Gene3D" id="3.90.226.10">
    <property type="entry name" value="2-enoyl-CoA Hydratase, Chain A, domain 1"/>
    <property type="match status" value="1"/>
</dbReference>
<keyword evidence="3 5" id="KW-0378">Hydrolase</keyword>
<dbReference type="GO" id="GO:0004175">
    <property type="term" value="F:endopeptidase activity"/>
    <property type="evidence" value="ECO:0007669"/>
    <property type="project" value="TreeGrafter"/>
</dbReference>
<name>A0A6A7N0Z2_9BURK</name>
<dbReference type="AlphaFoldDB" id="A0A6A7N0Z2"/>
<organism evidence="8 9">
    <name type="scientific">Rugamonas aquatica</name>
    <dbReference type="NCBI Taxonomy" id="2743357"/>
    <lineage>
        <taxon>Bacteria</taxon>
        <taxon>Pseudomonadati</taxon>
        <taxon>Pseudomonadota</taxon>
        <taxon>Betaproteobacteria</taxon>
        <taxon>Burkholderiales</taxon>
        <taxon>Oxalobacteraceae</taxon>
        <taxon>Telluria group</taxon>
        <taxon>Rugamonas</taxon>
    </lineage>
</organism>
<dbReference type="GO" id="GO:0008236">
    <property type="term" value="F:serine-type peptidase activity"/>
    <property type="evidence" value="ECO:0007669"/>
    <property type="project" value="UniProtKB-KW"/>
</dbReference>
<dbReference type="InterPro" id="IPR036034">
    <property type="entry name" value="PDZ_sf"/>
</dbReference>
<keyword evidence="2 5" id="KW-0645">Protease</keyword>
<gene>
    <name evidence="8" type="ORF">GEV02_10880</name>
</gene>
<dbReference type="GO" id="GO:0006508">
    <property type="term" value="P:proteolysis"/>
    <property type="evidence" value="ECO:0007669"/>
    <property type="project" value="UniProtKB-KW"/>
</dbReference>
<dbReference type="InterPro" id="IPR029045">
    <property type="entry name" value="ClpP/crotonase-like_dom_sf"/>
</dbReference>
<sequence>MGNKVKSIGLIGLGMVAGVAASLQFSAIAQKVTGSPLPLEELRQLSDVFGLIKTDYVENVDDKKLLTEAISGMVSSLDPHSVYLDKKAFREMRETVAGKFVGIGIEVGMEDGYIKVVSPIEDSPAFKAGIKTGDLITRIDGTPVKGLSLDESVKKMRGEPHSKVTVTISRKDEDKPIILSIVREEIRVQSVKAKIVEPGYAWLRISQFQEPTVEDMAKKITALYAQDPHIKGLVLDLRNDPGGVVPGAIGVSSAFLPKDSVIVSTNGQLLDSKQTFYGRSEFYAVRGKGDPLAKLPAALKDVPMVVLVNAGSASASEIVAGALQDYKRATIMGTQTFGKGSVQTLRQLTADTAVKLTTARYYTPHNRSIQARGIVPDLMVDETADGDGLNSLRLRESDLQKHLNNDKDPAGDGAAQKALSAQRDELEDEQRLASLAKKAKPVEFGSKDDFQLAQAINHFKGLPVKLSKVEATPAPGGEVGEIKSDSKAEKSSDKGAAKPAVKPDVKPKAGDKKPALKQPLTQ</sequence>
<dbReference type="InterPro" id="IPR004447">
    <property type="entry name" value="Peptidase_S41A"/>
</dbReference>
<keyword evidence="9" id="KW-1185">Reference proteome</keyword>
<dbReference type="SMART" id="SM00228">
    <property type="entry name" value="PDZ"/>
    <property type="match status" value="1"/>
</dbReference>
<dbReference type="NCBIfam" id="TIGR00225">
    <property type="entry name" value="prc"/>
    <property type="match status" value="1"/>
</dbReference>
<feature type="domain" description="PDZ" evidence="7">
    <location>
        <begin position="89"/>
        <end position="157"/>
    </location>
</feature>
<dbReference type="RefSeq" id="WP_152837985.1">
    <property type="nucleotide sequence ID" value="NZ_WHUG01000003.1"/>
</dbReference>
<dbReference type="EMBL" id="WHUG01000003">
    <property type="protein sequence ID" value="MQA38656.1"/>
    <property type="molecule type" value="Genomic_DNA"/>
</dbReference>
<dbReference type="SUPFAM" id="SSF50156">
    <property type="entry name" value="PDZ domain-like"/>
    <property type="match status" value="1"/>
</dbReference>
<dbReference type="Gene3D" id="2.30.42.10">
    <property type="match status" value="1"/>
</dbReference>
<dbReference type="Pfam" id="PF22694">
    <property type="entry name" value="CtpB_N-like"/>
    <property type="match status" value="1"/>
</dbReference>
<feature type="region of interest" description="Disordered" evidence="6">
    <location>
        <begin position="470"/>
        <end position="522"/>
    </location>
</feature>
<dbReference type="Pfam" id="PF03572">
    <property type="entry name" value="Peptidase_S41"/>
    <property type="match status" value="1"/>
</dbReference>